<dbReference type="EMBL" id="JBBMFP010000030">
    <property type="protein sequence ID" value="MEQ2433942.1"/>
    <property type="molecule type" value="Genomic_DNA"/>
</dbReference>
<proteinExistence type="predicted"/>
<keyword evidence="2" id="KW-1185">Reference proteome</keyword>
<comment type="caution">
    <text evidence="1">The sequence shown here is derived from an EMBL/GenBank/DDBJ whole genome shotgun (WGS) entry which is preliminary data.</text>
</comment>
<organism evidence="1 2">
    <name type="scientific">Blautia caccae</name>
    <dbReference type="NCBI Taxonomy" id="3133175"/>
    <lineage>
        <taxon>Bacteria</taxon>
        <taxon>Bacillati</taxon>
        <taxon>Bacillota</taxon>
        <taxon>Clostridia</taxon>
        <taxon>Lachnospirales</taxon>
        <taxon>Lachnospiraceae</taxon>
        <taxon>Blautia</taxon>
    </lineage>
</organism>
<evidence type="ECO:0000313" key="1">
    <source>
        <dbReference type="EMBL" id="MEQ2433942.1"/>
    </source>
</evidence>
<accession>A0ABV1DU67</accession>
<protein>
    <submittedName>
        <fullName evidence="1">Uncharacterized protein</fullName>
    </submittedName>
</protein>
<sequence>MSNRKKTYDPDFEANPEFEQDPGFLEWICQRVRDEAAGNAKEMDNEPNLGKFEPTDELFERIVKEAHERGLLKED</sequence>
<reference evidence="1 2" key="1">
    <citation type="submission" date="2024-03" db="EMBL/GenBank/DDBJ databases">
        <title>Human intestinal bacterial collection.</title>
        <authorList>
            <person name="Pauvert C."/>
            <person name="Hitch T.C.A."/>
            <person name="Clavel T."/>
        </authorList>
    </citation>
    <scope>NUCLEOTIDE SEQUENCE [LARGE SCALE GENOMIC DNA]</scope>
    <source>
        <strain evidence="1 2">CLA-SR-H028</strain>
    </source>
</reference>
<dbReference type="RefSeq" id="WP_256157885.1">
    <property type="nucleotide sequence ID" value="NZ_JBBMFP010000030.1"/>
</dbReference>
<gene>
    <name evidence="1" type="ORF">WMO65_23375</name>
</gene>
<dbReference type="Proteomes" id="UP001457898">
    <property type="component" value="Unassembled WGS sequence"/>
</dbReference>
<evidence type="ECO:0000313" key="2">
    <source>
        <dbReference type="Proteomes" id="UP001457898"/>
    </source>
</evidence>
<name>A0ABV1DU67_9FIRM</name>